<dbReference type="GO" id="GO:0007165">
    <property type="term" value="P:signal transduction"/>
    <property type="evidence" value="ECO:0007669"/>
    <property type="project" value="UniProtKB-KW"/>
</dbReference>
<feature type="region of interest" description="Disordered" evidence="4">
    <location>
        <begin position="1"/>
        <end position="28"/>
    </location>
</feature>
<dbReference type="PANTHER" id="PTHR32089">
    <property type="entry name" value="METHYL-ACCEPTING CHEMOTAXIS PROTEIN MCPB"/>
    <property type="match status" value="1"/>
</dbReference>
<dbReference type="RefSeq" id="WP_342077461.1">
    <property type="nucleotide sequence ID" value="NZ_CP151767.2"/>
</dbReference>
<dbReference type="AlphaFoldDB" id="A0AAN0MEB1"/>
<gene>
    <name evidence="6" type="ORF">AABB31_04345</name>
</gene>
<dbReference type="GO" id="GO:0004888">
    <property type="term" value="F:transmembrane signaling receptor activity"/>
    <property type="evidence" value="ECO:0007669"/>
    <property type="project" value="InterPro"/>
</dbReference>
<protein>
    <submittedName>
        <fullName evidence="6">Methyl-accepting chemotaxis protein</fullName>
    </submittedName>
</protein>
<dbReference type="InterPro" id="IPR004089">
    <property type="entry name" value="MCPsignal_dom"/>
</dbReference>
<reference evidence="6" key="1">
    <citation type="submission" date="2024-08" db="EMBL/GenBank/DDBJ databases">
        <title>Phylogenomic analyses of a clade within the roseobacter group suggest taxonomic reassignments of species of the genera Aestuariivita, Citreicella, Loktanella, Nautella, Pelagibaca, Ruegeria, Thalassobius, Thiobacimonas and Tropicibacter, and the proposal o.</title>
        <authorList>
            <person name="Jeon C.O."/>
        </authorList>
    </citation>
    <scope>NUCLEOTIDE SEQUENCE</scope>
    <source>
        <strain evidence="6">SS1-5</strain>
    </source>
</reference>
<dbReference type="SUPFAM" id="SSF58104">
    <property type="entry name" value="Methyl-accepting chemotaxis protein (MCP) signaling domain"/>
    <property type="match status" value="1"/>
</dbReference>
<sequence>MPDQNSLVGGKPSMGSESHAISPEPETPRDNAALCSLISGLGYEIVDISGFLDAVHQTSDEQLATLNRAQTELAALAESSDCVVKSANRVNEASHKALDAVEKSVETVRVSAEKSQTVSGWVAEFDTRIVGAEQTLRDVTSANAKITNIAVQVNILAINAGIEAARAGDAGRGFAVVASAIKELSDNTSKAAKGIAEQVGRLSATVQTLKAEAQGIAKDATHILEQSSVTDSALGEIAQTIKQTTSDVETMAQQAANVDKASTAFAPAFNQMSQLARQTADGVTQANARSNALIERSEAIVQQAASLTGKSEDSRYIYYVQDAADRIREAWESQLAAGRITMADLFDRNYEPIPGSDPEQVMTRFTNFADATLPPILEAALGFDPKVVFCAAVDTSGYLPTHNKKFSHPQSHDPVWNAANCRNRRIFDDRVGLKAGRNTQPFLLQVYRRDMGGGNFTMMKDLSSPIMINGRHWGGLRMAYTFN</sequence>
<comment type="similarity">
    <text evidence="2">Belongs to the methyl-accepting chemotaxis (MCP) protein family.</text>
</comment>
<dbReference type="KEGG" id="yrh:AABB31_04345"/>
<dbReference type="Proteomes" id="UP001470809">
    <property type="component" value="Chromosome"/>
</dbReference>
<dbReference type="SMART" id="SM00283">
    <property type="entry name" value="MA"/>
    <property type="match status" value="1"/>
</dbReference>
<evidence type="ECO:0000259" key="5">
    <source>
        <dbReference type="PROSITE" id="PS50111"/>
    </source>
</evidence>
<accession>A0AAN0MEB1</accession>
<dbReference type="GO" id="GO:0016020">
    <property type="term" value="C:membrane"/>
    <property type="evidence" value="ECO:0007669"/>
    <property type="project" value="InterPro"/>
</dbReference>
<dbReference type="Gene3D" id="1.10.287.950">
    <property type="entry name" value="Methyl-accepting chemotaxis protein"/>
    <property type="match status" value="1"/>
</dbReference>
<evidence type="ECO:0000256" key="3">
    <source>
        <dbReference type="PROSITE-ProRule" id="PRU00284"/>
    </source>
</evidence>
<dbReference type="PROSITE" id="PS50111">
    <property type="entry name" value="CHEMOTAXIS_TRANSDUC_2"/>
    <property type="match status" value="1"/>
</dbReference>
<dbReference type="EMBL" id="CP151767">
    <property type="protein sequence ID" value="WZU68168.1"/>
    <property type="molecule type" value="Genomic_DNA"/>
</dbReference>
<dbReference type="InterPro" id="IPR004090">
    <property type="entry name" value="Chemotax_Me-accpt_rcpt"/>
</dbReference>
<dbReference type="PRINTS" id="PR00260">
    <property type="entry name" value="CHEMTRNSDUCR"/>
</dbReference>
<keyword evidence="7" id="KW-1185">Reference proteome</keyword>
<evidence type="ECO:0000256" key="1">
    <source>
        <dbReference type="ARBA" id="ARBA00023224"/>
    </source>
</evidence>
<dbReference type="Pfam" id="PF00015">
    <property type="entry name" value="MCPsignal"/>
    <property type="match status" value="1"/>
</dbReference>
<keyword evidence="1 3" id="KW-0807">Transducer</keyword>
<evidence type="ECO:0000313" key="6">
    <source>
        <dbReference type="EMBL" id="WZU68168.1"/>
    </source>
</evidence>
<evidence type="ECO:0000256" key="2">
    <source>
        <dbReference type="ARBA" id="ARBA00029447"/>
    </source>
</evidence>
<proteinExistence type="inferred from homology"/>
<dbReference type="GO" id="GO:0006935">
    <property type="term" value="P:chemotaxis"/>
    <property type="evidence" value="ECO:0007669"/>
    <property type="project" value="InterPro"/>
</dbReference>
<feature type="domain" description="Methyl-accepting transducer" evidence="5">
    <location>
        <begin position="47"/>
        <end position="294"/>
    </location>
</feature>
<name>A0AAN0MEB1_9RHOB</name>
<evidence type="ECO:0000256" key="4">
    <source>
        <dbReference type="SAM" id="MobiDB-lite"/>
    </source>
</evidence>
<organism evidence="6 7">
    <name type="scientific">Yoonia rhodophyticola</name>
    <dbReference type="NCBI Taxonomy" id="3137370"/>
    <lineage>
        <taxon>Bacteria</taxon>
        <taxon>Pseudomonadati</taxon>
        <taxon>Pseudomonadota</taxon>
        <taxon>Alphaproteobacteria</taxon>
        <taxon>Rhodobacterales</taxon>
        <taxon>Paracoccaceae</taxon>
        <taxon>Yoonia</taxon>
    </lineage>
</organism>
<dbReference type="PANTHER" id="PTHR32089:SF112">
    <property type="entry name" value="LYSOZYME-LIKE PROTEIN-RELATED"/>
    <property type="match status" value="1"/>
</dbReference>
<evidence type="ECO:0000313" key="7">
    <source>
        <dbReference type="Proteomes" id="UP001470809"/>
    </source>
</evidence>